<accession>A0A8H6RUP3</accession>
<sequence>MLLLYLLTVSVLAASEHLLLTALLSDAEGRLRFECWQMAEFVKYPTVGMAVPGGSEVTNLSYVVLPPQSSEGYHRPPHPMFFVLLSGQAHVTIPEHSDDELWISEGKNNLMIAADTIGNGHVTEYPSDVSTHALQIPFKEGRLPEHTVLHPGVCNSSIAGVQDEVSQISELPIAEQLPLK</sequence>
<gene>
    <name evidence="1" type="ORF">HII31_00903</name>
</gene>
<dbReference type="EMBL" id="JABCIY010000007">
    <property type="protein sequence ID" value="KAF7197814.1"/>
    <property type="molecule type" value="Genomic_DNA"/>
</dbReference>
<evidence type="ECO:0000313" key="1">
    <source>
        <dbReference type="EMBL" id="KAF7197814.1"/>
    </source>
</evidence>
<proteinExistence type="predicted"/>
<keyword evidence="2" id="KW-1185">Reference proteome</keyword>
<dbReference type="AlphaFoldDB" id="A0A8H6RUP3"/>
<organism evidence="1 2">
    <name type="scientific">Pseudocercospora fuligena</name>
    <dbReference type="NCBI Taxonomy" id="685502"/>
    <lineage>
        <taxon>Eukaryota</taxon>
        <taxon>Fungi</taxon>
        <taxon>Dikarya</taxon>
        <taxon>Ascomycota</taxon>
        <taxon>Pezizomycotina</taxon>
        <taxon>Dothideomycetes</taxon>
        <taxon>Dothideomycetidae</taxon>
        <taxon>Mycosphaerellales</taxon>
        <taxon>Mycosphaerellaceae</taxon>
        <taxon>Pseudocercospora</taxon>
    </lineage>
</organism>
<dbReference type="Proteomes" id="UP000660729">
    <property type="component" value="Unassembled WGS sequence"/>
</dbReference>
<dbReference type="OrthoDB" id="3223416at2759"/>
<name>A0A8H6RUP3_9PEZI</name>
<protein>
    <submittedName>
        <fullName evidence="1">Uncharacterized protein</fullName>
    </submittedName>
</protein>
<evidence type="ECO:0000313" key="2">
    <source>
        <dbReference type="Proteomes" id="UP000660729"/>
    </source>
</evidence>
<reference evidence="1" key="1">
    <citation type="submission" date="2020-04" db="EMBL/GenBank/DDBJ databases">
        <title>Draft genome resource of the tomato pathogen Pseudocercospora fuligena.</title>
        <authorList>
            <person name="Zaccaron A."/>
        </authorList>
    </citation>
    <scope>NUCLEOTIDE SEQUENCE</scope>
    <source>
        <strain evidence="1">PF001</strain>
    </source>
</reference>
<comment type="caution">
    <text evidence="1">The sequence shown here is derived from an EMBL/GenBank/DDBJ whole genome shotgun (WGS) entry which is preliminary data.</text>
</comment>